<keyword evidence="2" id="KW-1185">Reference proteome</keyword>
<name>A0ACC2UDB3_9FUNG</name>
<evidence type="ECO:0000313" key="1">
    <source>
        <dbReference type="EMBL" id="KAJ9084888.1"/>
    </source>
</evidence>
<dbReference type="EMBL" id="QTSX02000797">
    <property type="protein sequence ID" value="KAJ9084888.1"/>
    <property type="molecule type" value="Genomic_DNA"/>
</dbReference>
<accession>A0ACC2UDB3</accession>
<organism evidence="1 2">
    <name type="scientific">Entomophthora muscae</name>
    <dbReference type="NCBI Taxonomy" id="34485"/>
    <lineage>
        <taxon>Eukaryota</taxon>
        <taxon>Fungi</taxon>
        <taxon>Fungi incertae sedis</taxon>
        <taxon>Zoopagomycota</taxon>
        <taxon>Entomophthoromycotina</taxon>
        <taxon>Entomophthoromycetes</taxon>
        <taxon>Entomophthorales</taxon>
        <taxon>Entomophthoraceae</taxon>
        <taxon>Entomophthora</taxon>
    </lineage>
</organism>
<comment type="caution">
    <text evidence="1">The sequence shown here is derived from an EMBL/GenBank/DDBJ whole genome shotgun (WGS) entry which is preliminary data.</text>
</comment>
<sequence>MELRSKSRGKRPSSTKQPDTSADRPNPPQEPSPSESTSTHIESTLDSKRIKIQNSPNSNTSRYLLRQKLNKDQSPSPRITSPRSKPRSGASRNQVSSLPVPIPMNNCNLSNQSSIVSGGISDSGDSLVEGFKAKKEISKGRPPPSAEACEEPSKSEGLSRNSQAKRRPLQSDPLAVKFHKMSRLLLKYLPRLSHVLKRVRSLRTPRQETYLR</sequence>
<reference evidence="1" key="1">
    <citation type="submission" date="2022-04" db="EMBL/GenBank/DDBJ databases">
        <title>Genome of the entomopathogenic fungus Entomophthora muscae.</title>
        <authorList>
            <person name="Elya C."/>
            <person name="Lovett B.R."/>
            <person name="Lee E."/>
            <person name="Macias A.M."/>
            <person name="Hajek A.E."/>
            <person name="De Bivort B.L."/>
            <person name="Kasson M.T."/>
            <person name="De Fine Licht H.H."/>
            <person name="Stajich J.E."/>
        </authorList>
    </citation>
    <scope>NUCLEOTIDE SEQUENCE</scope>
    <source>
        <strain evidence="1">Berkeley</strain>
    </source>
</reference>
<gene>
    <name evidence="1" type="ORF">DSO57_1019393</name>
</gene>
<dbReference type="Proteomes" id="UP001165960">
    <property type="component" value="Unassembled WGS sequence"/>
</dbReference>
<proteinExistence type="predicted"/>
<evidence type="ECO:0000313" key="2">
    <source>
        <dbReference type="Proteomes" id="UP001165960"/>
    </source>
</evidence>
<protein>
    <submittedName>
        <fullName evidence="1">Uncharacterized protein</fullName>
    </submittedName>
</protein>